<evidence type="ECO:0000313" key="1">
    <source>
        <dbReference type="EMBL" id="KKL76224.1"/>
    </source>
</evidence>
<protein>
    <submittedName>
        <fullName evidence="1">Uncharacterized protein</fullName>
    </submittedName>
</protein>
<comment type="caution">
    <text evidence="1">The sequence shown here is derived from an EMBL/GenBank/DDBJ whole genome shotgun (WGS) entry which is preliminary data.</text>
</comment>
<dbReference type="EMBL" id="LAZR01024117">
    <property type="protein sequence ID" value="KKL76224.1"/>
    <property type="molecule type" value="Genomic_DNA"/>
</dbReference>
<proteinExistence type="predicted"/>
<gene>
    <name evidence="1" type="ORF">LCGC14_2047020</name>
</gene>
<sequence>MKKKTKKKEWWFSKLTDAEQQIWHLVYYHPTFIRNRTFALDMLFCTIGTGLDWKDGKIVDEVEDNYLTAKKQDIYNLDHEIYKKAYMNTLFKPGMMRDDLKARDIRTMKEFNYQDGCIAEYTLKHIEKAVTVALPPKSFYPLGSYSNLMTVPKNVKPDWLSLAIETCDLILVTDPLYRGSDNRLWNKNNIKLAKRQKIKLLKLQALKKDK</sequence>
<dbReference type="AlphaFoldDB" id="A0A0F9EQ88"/>
<reference evidence="1" key="1">
    <citation type="journal article" date="2015" name="Nature">
        <title>Complex archaea that bridge the gap between prokaryotes and eukaryotes.</title>
        <authorList>
            <person name="Spang A."/>
            <person name="Saw J.H."/>
            <person name="Jorgensen S.L."/>
            <person name="Zaremba-Niedzwiedzka K."/>
            <person name="Martijn J."/>
            <person name="Lind A.E."/>
            <person name="van Eijk R."/>
            <person name="Schleper C."/>
            <person name="Guy L."/>
            <person name="Ettema T.J."/>
        </authorList>
    </citation>
    <scope>NUCLEOTIDE SEQUENCE</scope>
</reference>
<accession>A0A0F9EQ88</accession>
<organism evidence="1">
    <name type="scientific">marine sediment metagenome</name>
    <dbReference type="NCBI Taxonomy" id="412755"/>
    <lineage>
        <taxon>unclassified sequences</taxon>
        <taxon>metagenomes</taxon>
        <taxon>ecological metagenomes</taxon>
    </lineage>
</organism>
<name>A0A0F9EQ88_9ZZZZ</name>